<evidence type="ECO:0000256" key="7">
    <source>
        <dbReference type="PIRSR" id="PIRSR628472-1"/>
    </source>
</evidence>
<comment type="similarity">
    <text evidence="1 9">Belongs to the HAD-like hydrolase superfamily. EYA family.</text>
</comment>
<feature type="active site" description="Proton donor" evidence="7">
    <location>
        <position position="225"/>
    </location>
</feature>
<evidence type="ECO:0000256" key="9">
    <source>
        <dbReference type="RuleBase" id="RU362036"/>
    </source>
</evidence>
<gene>
    <name evidence="12" type="ORF">TRIADDRAFT_58093</name>
</gene>
<dbReference type="GO" id="GO:0045739">
    <property type="term" value="P:positive regulation of DNA repair"/>
    <property type="evidence" value="ECO:0000318"/>
    <property type="project" value="GO_Central"/>
</dbReference>
<reference evidence="12 13" key="1">
    <citation type="journal article" date="2008" name="Nature">
        <title>The Trichoplax genome and the nature of placozoans.</title>
        <authorList>
            <person name="Srivastava M."/>
            <person name="Begovic E."/>
            <person name="Chapman J."/>
            <person name="Putnam N.H."/>
            <person name="Hellsten U."/>
            <person name="Kawashima T."/>
            <person name="Kuo A."/>
            <person name="Mitros T."/>
            <person name="Salamov A."/>
            <person name="Carpenter M.L."/>
            <person name="Signorovitch A.Y."/>
            <person name="Moreno M.A."/>
            <person name="Kamm K."/>
            <person name="Grimwood J."/>
            <person name="Schmutz J."/>
            <person name="Shapiro H."/>
            <person name="Grigoriev I.V."/>
            <person name="Buss L.W."/>
            <person name="Schierwater B."/>
            <person name="Dellaporta S.L."/>
            <person name="Rokhsar D.S."/>
        </authorList>
    </citation>
    <scope>NUCLEOTIDE SEQUENCE [LARGE SCALE GENOMIC DNA]</scope>
    <source>
        <strain evidence="12 13">Grell-BS-1999</strain>
    </source>
</reference>
<dbReference type="SFLD" id="SFLDG01129">
    <property type="entry name" value="C1.5:_HAD__Beta-PGM__Phosphata"/>
    <property type="match status" value="1"/>
</dbReference>
<dbReference type="OMA" id="ARNCIDS"/>
<dbReference type="PhylomeDB" id="B3S2N8"/>
<dbReference type="InterPro" id="IPR028472">
    <property type="entry name" value="EYA"/>
</dbReference>
<feature type="signal peptide" evidence="11">
    <location>
        <begin position="1"/>
        <end position="17"/>
    </location>
</feature>
<feature type="compositionally biased region" description="Low complexity" evidence="10">
    <location>
        <begin position="163"/>
        <end position="172"/>
    </location>
</feature>
<keyword evidence="3 9" id="KW-0378">Hydrolase</keyword>
<dbReference type="SFLD" id="SFLDS00003">
    <property type="entry name" value="Haloacid_Dehalogenase"/>
    <property type="match status" value="1"/>
</dbReference>
<evidence type="ECO:0000256" key="1">
    <source>
        <dbReference type="ARBA" id="ARBA00010501"/>
    </source>
</evidence>
<keyword evidence="11" id="KW-0732">Signal</keyword>
<feature type="region of interest" description="Disordered" evidence="10">
    <location>
        <begin position="146"/>
        <end position="185"/>
    </location>
</feature>
<dbReference type="Gene3D" id="3.40.50.12350">
    <property type="match status" value="1"/>
</dbReference>
<dbReference type="GO" id="GO:0004725">
    <property type="term" value="F:protein tyrosine phosphatase activity"/>
    <property type="evidence" value="ECO:0000318"/>
    <property type="project" value="GO_Central"/>
</dbReference>
<evidence type="ECO:0000256" key="8">
    <source>
        <dbReference type="PIRSR" id="PIRSR628472-2"/>
    </source>
</evidence>
<dbReference type="InParanoid" id="B3S2N8"/>
<dbReference type="CTD" id="6755574"/>
<dbReference type="GO" id="GO:0046872">
    <property type="term" value="F:metal ion binding"/>
    <property type="evidence" value="ECO:0007669"/>
    <property type="project" value="UniProtKB-KW"/>
</dbReference>
<keyword evidence="13" id="KW-1185">Reference proteome</keyword>
<name>B3S2N8_TRIAD</name>
<feature type="binding site" evidence="8">
    <location>
        <position position="223"/>
    </location>
    <ligand>
        <name>Mg(2+)</name>
        <dbReference type="ChEBI" id="CHEBI:18420"/>
    </ligand>
</feature>
<dbReference type="KEGG" id="tad:TRIADDRAFT_58093"/>
<dbReference type="FunCoup" id="B3S2N8">
    <property type="interactions" value="1890"/>
</dbReference>
<evidence type="ECO:0000256" key="5">
    <source>
        <dbReference type="ARBA" id="ARBA00022912"/>
    </source>
</evidence>
<dbReference type="OrthoDB" id="167668at2759"/>
<organism evidence="12 13">
    <name type="scientific">Trichoplax adhaerens</name>
    <name type="common">Trichoplax reptans</name>
    <dbReference type="NCBI Taxonomy" id="10228"/>
    <lineage>
        <taxon>Eukaryota</taxon>
        <taxon>Metazoa</taxon>
        <taxon>Placozoa</taxon>
        <taxon>Uniplacotomia</taxon>
        <taxon>Trichoplacea</taxon>
        <taxon>Trichoplacidae</taxon>
        <taxon>Trichoplax</taxon>
    </lineage>
</organism>
<feature type="binding site" evidence="8">
    <location>
        <position position="435"/>
    </location>
    <ligand>
        <name>Mg(2+)</name>
        <dbReference type="ChEBI" id="CHEBI:18420"/>
    </ligand>
</feature>
<sequence length="471" mass="54208">MAVIQFLSRMLFLRMIAYRFVVETSCDVNWNCLHVSSTASGNQNNRSDGIKKSRHDARKNHAEKAVDYKSREYDWLNIKNDDWAIKKCYQNITPIQWNSMTTLPSTNNHDNDTYTSSIAANSMFSASSNCSWGKFSWKKTDQSKATSQYNVDSKEPNEKQKYSPTQPTSSTPPSSPEADSKNTSINGTIVNDAKCQIGNTTNRILHSPTVTNKKVIEKVYIWDLDETIIVFQSLLNGDYARKFSKDYNQAICLGYKIETLIFDLADSKFHFRELAKSNKTHIDDIDYGKKPDSDQKSKVDHWDKFCSSLQQDKVATYFKDIKEIYEKYRDNVKELVSVNYHSNWELALNELQSFTDKWIHLARNCIDSINSRFNSVNVIVTTTQLVPAAVKCLLYSIADLFPLENIYSATDIGKEQCFRRIIERYRNCQYFVIGDGKAEESASRTLNLPFWNISSHDDLFKLNVALNKNTF</sequence>
<dbReference type="InterPro" id="IPR006545">
    <property type="entry name" value="EYA_dom"/>
</dbReference>
<dbReference type="InterPro" id="IPR038102">
    <property type="entry name" value="EYA_dom_sf"/>
</dbReference>
<evidence type="ECO:0000256" key="11">
    <source>
        <dbReference type="SAM" id="SignalP"/>
    </source>
</evidence>
<evidence type="ECO:0000256" key="6">
    <source>
        <dbReference type="ARBA" id="ARBA00051722"/>
    </source>
</evidence>
<keyword evidence="9" id="KW-0804">Transcription</keyword>
<evidence type="ECO:0000256" key="2">
    <source>
        <dbReference type="ARBA" id="ARBA00022723"/>
    </source>
</evidence>
<evidence type="ECO:0000313" key="13">
    <source>
        <dbReference type="Proteomes" id="UP000009022"/>
    </source>
</evidence>
<accession>B3S2N8</accession>
<dbReference type="HOGENOM" id="CLU_580522_0_0_1"/>
<dbReference type="EC" id="3.1.3.48" evidence="9"/>
<feature type="binding site" evidence="8">
    <location>
        <position position="225"/>
    </location>
    <ligand>
        <name>Mg(2+)</name>
        <dbReference type="ChEBI" id="CHEBI:18420"/>
    </ligand>
</feature>
<dbReference type="EMBL" id="DS985247">
    <property type="protein sequence ID" value="EDV23129.1"/>
    <property type="molecule type" value="Genomic_DNA"/>
</dbReference>
<keyword evidence="4 8" id="KW-0460">Magnesium</keyword>
<feature type="compositionally biased region" description="Basic and acidic residues" evidence="10">
    <location>
        <begin position="152"/>
        <end position="161"/>
    </location>
</feature>
<comment type="cofactor">
    <cofactor evidence="8 9">
        <name>Mg(2+)</name>
        <dbReference type="ChEBI" id="CHEBI:18420"/>
    </cofactor>
    <text evidence="8 9">Binds 1 Mg(2+) ion per subunit.</text>
</comment>
<dbReference type="GO" id="GO:0030154">
    <property type="term" value="P:cell differentiation"/>
    <property type="evidence" value="ECO:0000318"/>
    <property type="project" value="GO_Central"/>
</dbReference>
<dbReference type="eggNOG" id="KOG3107">
    <property type="taxonomic scope" value="Eukaryota"/>
</dbReference>
<proteinExistence type="inferred from homology"/>
<evidence type="ECO:0000256" key="4">
    <source>
        <dbReference type="ARBA" id="ARBA00022842"/>
    </source>
</evidence>
<evidence type="ECO:0000313" key="12">
    <source>
        <dbReference type="EMBL" id="EDV23129.1"/>
    </source>
</evidence>
<dbReference type="STRING" id="10228.B3S2N8"/>
<evidence type="ECO:0000256" key="3">
    <source>
        <dbReference type="ARBA" id="ARBA00022801"/>
    </source>
</evidence>
<dbReference type="PANTHER" id="PTHR10190">
    <property type="entry name" value="EYES ABSENT"/>
    <property type="match status" value="1"/>
</dbReference>
<protein>
    <recommendedName>
        <fullName evidence="9">Eyes absent homolog</fullName>
        <ecNumber evidence="9">3.1.3.48</ecNumber>
    </recommendedName>
</protein>
<feature type="chain" id="PRO_5002798427" description="Eyes absent homolog" evidence="11">
    <location>
        <begin position="18"/>
        <end position="471"/>
    </location>
</feature>
<dbReference type="NCBIfam" id="TIGR01658">
    <property type="entry name" value="EYA-cons_domain"/>
    <property type="match status" value="1"/>
</dbReference>
<feature type="region of interest" description="Disordered" evidence="10">
    <location>
        <begin position="39"/>
        <end position="63"/>
    </location>
</feature>
<dbReference type="Proteomes" id="UP000009022">
    <property type="component" value="Unassembled WGS sequence"/>
</dbReference>
<dbReference type="RefSeq" id="XP_002114039.1">
    <property type="nucleotide sequence ID" value="XM_002114003.1"/>
</dbReference>
<dbReference type="AlphaFoldDB" id="B3S2N8"/>
<dbReference type="GO" id="GO:2001240">
    <property type="term" value="P:negative regulation of extrinsic apoptotic signaling pathway in absence of ligand"/>
    <property type="evidence" value="ECO:0000318"/>
    <property type="project" value="GO_Central"/>
</dbReference>
<keyword evidence="9" id="KW-0805">Transcription regulation</keyword>
<dbReference type="PANTHER" id="PTHR10190:SF16">
    <property type="entry name" value="DEVELOPMENTAL PROTEIN EYES ABSENT"/>
    <property type="match status" value="1"/>
</dbReference>
<feature type="active site" description="Nucleophile" evidence="7">
    <location>
        <position position="223"/>
    </location>
</feature>
<evidence type="ECO:0000256" key="10">
    <source>
        <dbReference type="SAM" id="MobiDB-lite"/>
    </source>
</evidence>
<keyword evidence="2 8" id="KW-0479">Metal-binding</keyword>
<comment type="catalytic activity">
    <reaction evidence="6 9">
        <text>O-phospho-L-tyrosyl-[protein] + H2O = L-tyrosyl-[protein] + phosphate</text>
        <dbReference type="Rhea" id="RHEA:10684"/>
        <dbReference type="Rhea" id="RHEA-COMP:10136"/>
        <dbReference type="Rhea" id="RHEA-COMP:20101"/>
        <dbReference type="ChEBI" id="CHEBI:15377"/>
        <dbReference type="ChEBI" id="CHEBI:43474"/>
        <dbReference type="ChEBI" id="CHEBI:46858"/>
        <dbReference type="ChEBI" id="CHEBI:61978"/>
        <dbReference type="EC" id="3.1.3.48"/>
    </reaction>
</comment>
<dbReference type="GO" id="GO:0005634">
    <property type="term" value="C:nucleus"/>
    <property type="evidence" value="ECO:0000318"/>
    <property type="project" value="GO_Central"/>
</dbReference>
<keyword evidence="5 9" id="KW-0904">Protein phosphatase</keyword>
<dbReference type="GeneID" id="6755574"/>